<dbReference type="InterPro" id="IPR053398">
    <property type="entry name" value="HPT_OtnI_isomerases"/>
</dbReference>
<dbReference type="PANTHER" id="PTHR43489:SF6">
    <property type="entry name" value="HYDROXYPYRUVATE ISOMERASE-RELATED"/>
    <property type="match status" value="1"/>
</dbReference>
<dbReference type="GO" id="GO:0046487">
    <property type="term" value="P:glyoxylate metabolic process"/>
    <property type="evidence" value="ECO:0007669"/>
    <property type="project" value="TreeGrafter"/>
</dbReference>
<dbReference type="InterPro" id="IPR013022">
    <property type="entry name" value="Xyl_isomerase-like_TIM-brl"/>
</dbReference>
<comment type="caution">
    <text evidence="5">The sequence shown here is derived from an EMBL/GenBank/DDBJ whole genome shotgun (WGS) entry which is preliminary data.</text>
</comment>
<evidence type="ECO:0000256" key="3">
    <source>
        <dbReference type="PIRSR" id="PIRSR006241-50"/>
    </source>
</evidence>
<feature type="active site" description="Proton donor/acceptor" evidence="3">
    <location>
        <position position="240"/>
    </location>
</feature>
<feature type="active site" description="Proton donor/acceptor" evidence="3">
    <location>
        <position position="143"/>
    </location>
</feature>
<evidence type="ECO:0000313" key="6">
    <source>
        <dbReference type="Proteomes" id="UP000646579"/>
    </source>
</evidence>
<dbReference type="AlphaFoldDB" id="A0A918RV84"/>
<reference evidence="5" key="1">
    <citation type="journal article" date="2014" name="Int. J. Syst. Evol. Microbiol.">
        <title>Complete genome sequence of Corynebacterium casei LMG S-19264T (=DSM 44701T), isolated from a smear-ripened cheese.</title>
        <authorList>
            <consortium name="US DOE Joint Genome Institute (JGI-PGF)"/>
            <person name="Walter F."/>
            <person name="Albersmeier A."/>
            <person name="Kalinowski J."/>
            <person name="Ruckert C."/>
        </authorList>
    </citation>
    <scope>NUCLEOTIDE SEQUENCE</scope>
    <source>
        <strain evidence="5">KCTC 32437</strain>
    </source>
</reference>
<dbReference type="RefSeq" id="WP_189422313.1">
    <property type="nucleotide sequence ID" value="NZ_BMZE01000001.1"/>
</dbReference>
<reference evidence="5" key="2">
    <citation type="submission" date="2020-09" db="EMBL/GenBank/DDBJ databases">
        <authorList>
            <person name="Sun Q."/>
            <person name="Kim S."/>
        </authorList>
    </citation>
    <scope>NUCLEOTIDE SEQUENCE</scope>
    <source>
        <strain evidence="5">KCTC 32437</strain>
    </source>
</reference>
<dbReference type="InterPro" id="IPR036237">
    <property type="entry name" value="Xyl_isomerase-like_sf"/>
</dbReference>
<evidence type="ECO:0000256" key="1">
    <source>
        <dbReference type="ARBA" id="ARBA00023235"/>
    </source>
</evidence>
<dbReference type="PIRSF" id="PIRSF006241">
    <property type="entry name" value="HyI"/>
    <property type="match status" value="1"/>
</dbReference>
<name>A0A918RV84_9HYPH</name>
<dbReference type="InterPro" id="IPR026040">
    <property type="entry name" value="HyI-like"/>
</dbReference>
<evidence type="ECO:0000256" key="2">
    <source>
        <dbReference type="PIRNR" id="PIRNR006241"/>
    </source>
</evidence>
<evidence type="ECO:0000313" key="5">
    <source>
        <dbReference type="EMBL" id="GHA10227.1"/>
    </source>
</evidence>
<sequence length="258" mass="28753">MLRFSANLSFLYPDLPFLDRFRAAAQDGFEAVEYVSPYDQPAEAVAEILNETGLRQALFNLPAGQWDAGERGIGCLPDRREEFQEGLKTAIQYAKVLECPKLNCLAGIAPTHASHAELEAVFVDNLSLAAAMLADEGILLVIEPINLKDIPGFFLSHTDHAERLLERVESPNLKIQFDLYHAQIMQGDLIATFKRLHDQIGHIQLADNPGRHEPGTGEINYFNVLRAIEDSGYQGFIGCEYTPLAGTSEGLHWMQPFR</sequence>
<accession>A0A918RV84</accession>
<proteinExistence type="inferred from homology"/>
<dbReference type="FunFam" id="3.20.20.150:FF:000007">
    <property type="entry name" value="Hydroxypyruvate isomerase"/>
    <property type="match status" value="1"/>
</dbReference>
<dbReference type="EMBL" id="BMZE01000001">
    <property type="protein sequence ID" value="GHA10227.1"/>
    <property type="molecule type" value="Genomic_DNA"/>
</dbReference>
<dbReference type="Proteomes" id="UP000646579">
    <property type="component" value="Unassembled WGS sequence"/>
</dbReference>
<dbReference type="SUPFAM" id="SSF51658">
    <property type="entry name" value="Xylose isomerase-like"/>
    <property type="match status" value="1"/>
</dbReference>
<comment type="similarity">
    <text evidence="2">Belongs to the hyi family.</text>
</comment>
<evidence type="ECO:0000259" key="4">
    <source>
        <dbReference type="Pfam" id="PF01261"/>
    </source>
</evidence>
<dbReference type="Pfam" id="PF01261">
    <property type="entry name" value="AP_endonuc_2"/>
    <property type="match status" value="1"/>
</dbReference>
<dbReference type="GO" id="GO:0008903">
    <property type="term" value="F:hydroxypyruvate isomerase activity"/>
    <property type="evidence" value="ECO:0007669"/>
    <property type="project" value="TreeGrafter"/>
</dbReference>
<gene>
    <name evidence="5" type="ORF">GCM10007989_00420</name>
</gene>
<organism evidence="5 6">
    <name type="scientific">Devosia pacifica</name>
    <dbReference type="NCBI Taxonomy" id="1335967"/>
    <lineage>
        <taxon>Bacteria</taxon>
        <taxon>Pseudomonadati</taxon>
        <taxon>Pseudomonadota</taxon>
        <taxon>Alphaproteobacteria</taxon>
        <taxon>Hyphomicrobiales</taxon>
        <taxon>Devosiaceae</taxon>
        <taxon>Devosia</taxon>
    </lineage>
</organism>
<dbReference type="InterPro" id="IPR050417">
    <property type="entry name" value="Sugar_Epim/Isomerase"/>
</dbReference>
<feature type="domain" description="Xylose isomerase-like TIM barrel" evidence="4">
    <location>
        <begin position="21"/>
        <end position="255"/>
    </location>
</feature>
<dbReference type="NCBIfam" id="NF043033">
    <property type="entry name" value="OxoTetrIsom"/>
    <property type="match status" value="1"/>
</dbReference>
<protein>
    <submittedName>
        <fullName evidence="5">Hydroxypyruvate isomerase</fullName>
    </submittedName>
</protein>
<dbReference type="PANTHER" id="PTHR43489">
    <property type="entry name" value="ISOMERASE"/>
    <property type="match status" value="1"/>
</dbReference>
<keyword evidence="6" id="KW-1185">Reference proteome</keyword>
<keyword evidence="1 2" id="KW-0413">Isomerase</keyword>
<dbReference type="Gene3D" id="3.20.20.150">
    <property type="entry name" value="Divalent-metal-dependent TIM barrel enzymes"/>
    <property type="match status" value="1"/>
</dbReference>